<dbReference type="InterPro" id="IPR042099">
    <property type="entry name" value="ANL_N_sf"/>
</dbReference>
<organism evidence="6 7">
    <name type="scientific">Stieleria marina</name>
    <dbReference type="NCBI Taxonomy" id="1930275"/>
    <lineage>
        <taxon>Bacteria</taxon>
        <taxon>Pseudomonadati</taxon>
        <taxon>Planctomycetota</taxon>
        <taxon>Planctomycetia</taxon>
        <taxon>Pirellulales</taxon>
        <taxon>Pirellulaceae</taxon>
        <taxon>Stieleria</taxon>
    </lineage>
</organism>
<dbReference type="PANTHER" id="PTHR43201">
    <property type="entry name" value="ACYL-COA SYNTHETASE"/>
    <property type="match status" value="1"/>
</dbReference>
<dbReference type="Gene3D" id="3.30.300.30">
    <property type="match status" value="1"/>
</dbReference>
<feature type="compositionally biased region" description="Polar residues" evidence="3">
    <location>
        <begin position="98"/>
        <end position="108"/>
    </location>
</feature>
<sequence length="456" mass="49526">MNDKPFFVDPVGGRAVTYADFGRDVKDTTIGSDDFTPKGCYELFKVLLAAILSGSSLRIIAGPLGEKVSEDVEREFHLAQSKNSGSEVRSVGKREVQAAQQEKQSGMISESRGGSRGPVSNPLVADDLLNAIKQSVCRIGVQTSGTTAEPKIVQHGAESLVRTVRSGPSHADDVWGFAFHPAHFAGIQVFLQALCNRNTIVKLFGLDVSVAHRAIDSYQITHLSATPTYLRLLCGQSSADTSQGANAPIHQRVHPHVRRVTMGGETADDHLLQQISKTFPNAKTTNIYASTEAGALLYSGDGQFEIPESLRGRVKIIDGQLAVHRSLLAESFCANIDEEFFLTGDFVENQSEDSQKFSIKSRDSNVINVGGYKVNCQKVESLIEQMPEVVQARVFGKSNSVTGELVCCEVFATAGSCVSVKLIRDRLGDVLNDYELPRIVNLVDLIQTTLTGKKVR</sequence>
<dbReference type="PANTHER" id="PTHR43201:SF5">
    <property type="entry name" value="MEDIUM-CHAIN ACYL-COA LIGASE ACSF2, MITOCHONDRIAL"/>
    <property type="match status" value="1"/>
</dbReference>
<name>A0A517NYR5_9BACT</name>
<evidence type="ECO:0000259" key="4">
    <source>
        <dbReference type="Pfam" id="PF00501"/>
    </source>
</evidence>
<dbReference type="SUPFAM" id="SSF56801">
    <property type="entry name" value="Acetyl-CoA synthetase-like"/>
    <property type="match status" value="1"/>
</dbReference>
<evidence type="ECO:0000313" key="6">
    <source>
        <dbReference type="EMBL" id="QDT12267.1"/>
    </source>
</evidence>
<evidence type="ECO:0000256" key="1">
    <source>
        <dbReference type="ARBA" id="ARBA00006432"/>
    </source>
</evidence>
<dbReference type="Pfam" id="PF00501">
    <property type="entry name" value="AMP-binding"/>
    <property type="match status" value="1"/>
</dbReference>
<dbReference type="Gene3D" id="3.40.50.12780">
    <property type="entry name" value="N-terminal domain of ligase-like"/>
    <property type="match status" value="1"/>
</dbReference>
<dbReference type="GO" id="GO:0006631">
    <property type="term" value="P:fatty acid metabolic process"/>
    <property type="evidence" value="ECO:0007669"/>
    <property type="project" value="TreeGrafter"/>
</dbReference>
<dbReference type="EC" id="6.2.1.33" evidence="6"/>
<dbReference type="GO" id="GO:0018861">
    <property type="term" value="F:4-chlorobenzoate-CoA ligase activity"/>
    <property type="evidence" value="ECO:0007669"/>
    <property type="project" value="UniProtKB-EC"/>
</dbReference>
<keyword evidence="7" id="KW-1185">Reference proteome</keyword>
<keyword evidence="2 6" id="KW-0436">Ligase</keyword>
<dbReference type="InterPro" id="IPR045851">
    <property type="entry name" value="AMP-bd_C_sf"/>
</dbReference>
<feature type="domain" description="AMP-binding enzyme C-terminal" evidence="5">
    <location>
        <begin position="378"/>
        <end position="453"/>
    </location>
</feature>
<dbReference type="OrthoDB" id="7055148at2"/>
<evidence type="ECO:0000256" key="2">
    <source>
        <dbReference type="ARBA" id="ARBA00022598"/>
    </source>
</evidence>
<evidence type="ECO:0000256" key="3">
    <source>
        <dbReference type="SAM" id="MobiDB-lite"/>
    </source>
</evidence>
<dbReference type="RefSeq" id="WP_145420024.1">
    <property type="nucleotide sequence ID" value="NZ_CP036526.1"/>
</dbReference>
<evidence type="ECO:0000313" key="7">
    <source>
        <dbReference type="Proteomes" id="UP000319817"/>
    </source>
</evidence>
<dbReference type="AlphaFoldDB" id="A0A517NYR5"/>
<reference evidence="6 7" key="1">
    <citation type="submission" date="2019-02" db="EMBL/GenBank/DDBJ databases">
        <title>Deep-cultivation of Planctomycetes and their phenomic and genomic characterization uncovers novel biology.</title>
        <authorList>
            <person name="Wiegand S."/>
            <person name="Jogler M."/>
            <person name="Boedeker C."/>
            <person name="Pinto D."/>
            <person name="Vollmers J."/>
            <person name="Rivas-Marin E."/>
            <person name="Kohn T."/>
            <person name="Peeters S.H."/>
            <person name="Heuer A."/>
            <person name="Rast P."/>
            <person name="Oberbeckmann S."/>
            <person name="Bunk B."/>
            <person name="Jeske O."/>
            <person name="Meyerdierks A."/>
            <person name="Storesund J.E."/>
            <person name="Kallscheuer N."/>
            <person name="Luecker S."/>
            <person name="Lage O.M."/>
            <person name="Pohl T."/>
            <person name="Merkel B.J."/>
            <person name="Hornburger P."/>
            <person name="Mueller R.-W."/>
            <person name="Bruemmer F."/>
            <person name="Labrenz M."/>
            <person name="Spormann A.M."/>
            <person name="Op den Camp H."/>
            <person name="Overmann J."/>
            <person name="Amann R."/>
            <person name="Jetten M.S.M."/>
            <person name="Mascher T."/>
            <person name="Medema M.H."/>
            <person name="Devos D.P."/>
            <person name="Kaster A.-K."/>
            <person name="Ovreas L."/>
            <person name="Rohde M."/>
            <person name="Galperin M.Y."/>
            <person name="Jogler C."/>
        </authorList>
    </citation>
    <scope>NUCLEOTIDE SEQUENCE [LARGE SCALE GENOMIC DNA]</scope>
    <source>
        <strain evidence="6 7">K23_9</strain>
    </source>
</reference>
<comment type="similarity">
    <text evidence="1">Belongs to the ATP-dependent AMP-binding enzyme family.</text>
</comment>
<dbReference type="InterPro" id="IPR000873">
    <property type="entry name" value="AMP-dep_synth/lig_dom"/>
</dbReference>
<dbReference type="GO" id="GO:0031956">
    <property type="term" value="F:medium-chain fatty acid-CoA ligase activity"/>
    <property type="evidence" value="ECO:0007669"/>
    <property type="project" value="TreeGrafter"/>
</dbReference>
<feature type="domain" description="AMP-dependent synthetase/ligase" evidence="4">
    <location>
        <begin position="143"/>
        <end position="299"/>
    </location>
</feature>
<dbReference type="Proteomes" id="UP000319817">
    <property type="component" value="Chromosome"/>
</dbReference>
<feature type="region of interest" description="Disordered" evidence="3">
    <location>
        <begin position="79"/>
        <end position="119"/>
    </location>
</feature>
<gene>
    <name evidence="6" type="primary">fcbA2</name>
    <name evidence="6" type="ORF">K239x_42760</name>
</gene>
<protein>
    <submittedName>
        <fullName evidence="6">4-chlorobenzoate--CoA ligase</fullName>
        <ecNumber evidence="6">6.2.1.33</ecNumber>
    </submittedName>
</protein>
<dbReference type="Pfam" id="PF13193">
    <property type="entry name" value="AMP-binding_C"/>
    <property type="match status" value="1"/>
</dbReference>
<evidence type="ECO:0000259" key="5">
    <source>
        <dbReference type="Pfam" id="PF13193"/>
    </source>
</evidence>
<proteinExistence type="inferred from homology"/>
<dbReference type="EMBL" id="CP036526">
    <property type="protein sequence ID" value="QDT12267.1"/>
    <property type="molecule type" value="Genomic_DNA"/>
</dbReference>
<dbReference type="InterPro" id="IPR025110">
    <property type="entry name" value="AMP-bd_C"/>
</dbReference>
<accession>A0A517NYR5</accession>